<feature type="active site" description="Nucleophile" evidence="4">
    <location>
        <position position="58"/>
    </location>
</feature>
<keyword evidence="2 4" id="KW-0442">Lipid degradation</keyword>
<keyword evidence="1 4" id="KW-0378">Hydrolase</keyword>
<dbReference type="PROSITE" id="PS51635">
    <property type="entry name" value="PNPLA"/>
    <property type="match status" value="1"/>
</dbReference>
<dbReference type="InterPro" id="IPR002641">
    <property type="entry name" value="PNPLA_dom"/>
</dbReference>
<dbReference type="Gene3D" id="3.40.1090.10">
    <property type="entry name" value="Cytosolic phospholipase A2 catalytic domain"/>
    <property type="match status" value="2"/>
</dbReference>
<feature type="domain" description="PNPLA" evidence="5">
    <location>
        <begin position="20"/>
        <end position="240"/>
    </location>
</feature>
<dbReference type="InterPro" id="IPR050301">
    <property type="entry name" value="NTE"/>
</dbReference>
<comment type="caution">
    <text evidence="4">Lacks conserved residue(s) required for the propagation of feature annotation.</text>
</comment>
<dbReference type="SUPFAM" id="SSF52151">
    <property type="entry name" value="FabD/lysophospholipase-like"/>
    <property type="match status" value="1"/>
</dbReference>
<proteinExistence type="predicted"/>
<organism evidence="6 7">
    <name type="scientific">Aquimonas voraii</name>
    <dbReference type="NCBI Taxonomy" id="265719"/>
    <lineage>
        <taxon>Bacteria</taxon>
        <taxon>Pseudomonadati</taxon>
        <taxon>Pseudomonadota</taxon>
        <taxon>Gammaproteobacteria</taxon>
        <taxon>Lysobacterales</taxon>
        <taxon>Lysobacteraceae</taxon>
        <taxon>Aquimonas</taxon>
    </lineage>
</organism>
<evidence type="ECO:0000256" key="1">
    <source>
        <dbReference type="ARBA" id="ARBA00022801"/>
    </source>
</evidence>
<feature type="active site" description="Proton acceptor" evidence="4">
    <location>
        <position position="226"/>
    </location>
</feature>
<dbReference type="PANTHER" id="PTHR14226">
    <property type="entry name" value="NEUROPATHY TARGET ESTERASE/SWISS CHEESE D.MELANOGASTER"/>
    <property type="match status" value="1"/>
</dbReference>
<evidence type="ECO:0000256" key="4">
    <source>
        <dbReference type="PROSITE-ProRule" id="PRU01161"/>
    </source>
</evidence>
<name>A0A1G6SHI3_9GAMM</name>
<feature type="short sequence motif" description="GXSXG" evidence="4">
    <location>
        <begin position="56"/>
        <end position="60"/>
    </location>
</feature>
<evidence type="ECO:0000256" key="2">
    <source>
        <dbReference type="ARBA" id="ARBA00022963"/>
    </source>
</evidence>
<keyword evidence="7" id="KW-1185">Reference proteome</keyword>
<evidence type="ECO:0000259" key="5">
    <source>
        <dbReference type="PROSITE" id="PS51635"/>
    </source>
</evidence>
<sequence>MLSIQTASAPRRRKPRIGLAVAGGGPIGGMYELGALRALDEAIEGLDLTRLEIYVGVSSGAFLAASLANRMDTATMCRIFLTGDSGDVRFRPETFLRPAVFEYARRVIGLPRLLLDFWRNALAHPGEVGVGDLLGRFGGLIPNGLFDNSGIEHFLRDAFTRRGRSNDFRELKRKLRVIAVDLDSGETVRFGSSGWDDVPISVAVQASAALPGLYPPVKLHGRHLVDGALRRTMHGSVALDEDIDLLIGLNPLVPYDGHSAHGADGERLSSVTEGGLPMVLSQTFRTLLQSRMQVGLAKYAQQYAHSDQLIFEPNHDDAEVFFTNAFSYASRQRVCEHAYRATLRDLGLHRDRLRPLLARLGLGLREDLLDTSAPSLMEGVRRAYRPHTATTARLSRALDEVQELIEQRVERKPSRKPR</sequence>
<dbReference type="GO" id="GO:0016787">
    <property type="term" value="F:hydrolase activity"/>
    <property type="evidence" value="ECO:0007669"/>
    <property type="project" value="UniProtKB-UniRule"/>
</dbReference>
<keyword evidence="3 4" id="KW-0443">Lipid metabolism</keyword>
<feature type="short sequence motif" description="DGA/G" evidence="4">
    <location>
        <begin position="226"/>
        <end position="228"/>
    </location>
</feature>
<dbReference type="Pfam" id="PF01734">
    <property type="entry name" value="Patatin"/>
    <property type="match status" value="1"/>
</dbReference>
<dbReference type="AlphaFoldDB" id="A0A1G6SHI3"/>
<dbReference type="InterPro" id="IPR016035">
    <property type="entry name" value="Acyl_Trfase/lysoPLipase"/>
</dbReference>
<dbReference type="EMBL" id="FNAG01000001">
    <property type="protein sequence ID" value="SDD16298.1"/>
    <property type="molecule type" value="Genomic_DNA"/>
</dbReference>
<dbReference type="OrthoDB" id="9798773at2"/>
<protein>
    <submittedName>
        <fullName evidence="6">Predicted acylesterase/phospholipase RssA, contains patatin domain</fullName>
    </submittedName>
</protein>
<dbReference type="PANTHER" id="PTHR14226:SF57">
    <property type="entry name" value="BLR7027 PROTEIN"/>
    <property type="match status" value="1"/>
</dbReference>
<evidence type="ECO:0000313" key="7">
    <source>
        <dbReference type="Proteomes" id="UP000199603"/>
    </source>
</evidence>
<reference evidence="6 7" key="1">
    <citation type="submission" date="2016-10" db="EMBL/GenBank/DDBJ databases">
        <authorList>
            <person name="de Groot N.N."/>
        </authorList>
    </citation>
    <scope>NUCLEOTIDE SEQUENCE [LARGE SCALE GENOMIC DNA]</scope>
    <source>
        <strain evidence="6 7">DSM 16957</strain>
    </source>
</reference>
<gene>
    <name evidence="6" type="ORF">SAMN04488509_101511</name>
</gene>
<dbReference type="RefSeq" id="WP_091238425.1">
    <property type="nucleotide sequence ID" value="NZ_FNAG01000001.1"/>
</dbReference>
<dbReference type="STRING" id="265719.SAMN04488509_101511"/>
<evidence type="ECO:0000256" key="3">
    <source>
        <dbReference type="ARBA" id="ARBA00023098"/>
    </source>
</evidence>
<dbReference type="GO" id="GO:0016042">
    <property type="term" value="P:lipid catabolic process"/>
    <property type="evidence" value="ECO:0007669"/>
    <property type="project" value="UniProtKB-UniRule"/>
</dbReference>
<dbReference type="Proteomes" id="UP000199603">
    <property type="component" value="Unassembled WGS sequence"/>
</dbReference>
<accession>A0A1G6SHI3</accession>
<evidence type="ECO:0000313" key="6">
    <source>
        <dbReference type="EMBL" id="SDD16298.1"/>
    </source>
</evidence>